<name>A0A803K8U8_XENTR</name>
<dbReference type="FunCoup" id="A0A803K8U8">
    <property type="interactions" value="275"/>
</dbReference>
<reference evidence="3" key="2">
    <citation type="submission" date="2021-03" db="UniProtKB">
        <authorList>
            <consortium name="Ensembl"/>
        </authorList>
    </citation>
    <scope>IDENTIFICATION</scope>
</reference>
<evidence type="ECO:0000256" key="2">
    <source>
        <dbReference type="SAM" id="MobiDB-lite"/>
    </source>
</evidence>
<protein>
    <submittedName>
        <fullName evidence="3">Uncharacterized protein</fullName>
    </submittedName>
</protein>
<reference evidence="3" key="1">
    <citation type="journal article" date="2010" name="Science">
        <title>The genome of the Western clawed frog Xenopus tropicalis.</title>
        <authorList>
            <person name="Hellsten U."/>
            <person name="Harland R.M."/>
            <person name="Gilchrist M.J."/>
            <person name="Hendrix D."/>
            <person name="Jurka J."/>
            <person name="Kapitonov V."/>
            <person name="Ovcharenko I."/>
            <person name="Putnam N.H."/>
            <person name="Shu S."/>
            <person name="Taher L."/>
            <person name="Blitz I.L."/>
            <person name="Blumberg B."/>
            <person name="Dichmann D.S."/>
            <person name="Dubchak I."/>
            <person name="Amaya E."/>
            <person name="Detter J.C."/>
            <person name="Fletcher R."/>
            <person name="Gerhard D.S."/>
            <person name="Goodstein D."/>
            <person name="Graves T."/>
            <person name="Grigoriev I.V."/>
            <person name="Grimwood J."/>
            <person name="Kawashima T."/>
            <person name="Lindquist E."/>
            <person name="Lucas S.M."/>
            <person name="Mead P.E."/>
            <person name="Mitros T."/>
            <person name="Ogino H."/>
            <person name="Ohta Y."/>
            <person name="Poliakov A.V."/>
            <person name="Pollet N."/>
            <person name="Robert J."/>
            <person name="Salamov A."/>
            <person name="Sater A.K."/>
            <person name="Schmutz J."/>
            <person name="Terry A."/>
            <person name="Vize P.D."/>
            <person name="Warren W.C."/>
            <person name="Wells D."/>
            <person name="Wills A."/>
            <person name="Wilson R.K."/>
            <person name="Zimmerman L.B."/>
            <person name="Zorn A.M."/>
            <person name="Grainger R."/>
            <person name="Grammer T."/>
            <person name="Khokha M.K."/>
            <person name="Richardson P.M."/>
            <person name="Rokhsar D.S."/>
        </authorList>
    </citation>
    <scope>NUCLEOTIDE SEQUENCE [LARGE SCALE GENOMIC DNA]</scope>
    <source>
        <strain evidence="3">Nigerian</strain>
    </source>
</reference>
<dbReference type="GeneTree" id="ENSGT01020000232836"/>
<dbReference type="InterPro" id="IPR004244">
    <property type="entry name" value="Transposase_22"/>
</dbReference>
<evidence type="ECO:0000256" key="1">
    <source>
        <dbReference type="ARBA" id="ARBA00061640"/>
    </source>
</evidence>
<dbReference type="FunFam" id="3.30.70.1820:FF:000002">
    <property type="entry name" value="LINE-1 retrotransposable element ORF1 protein"/>
    <property type="match status" value="1"/>
</dbReference>
<proteinExistence type="inferred from homology"/>
<comment type="similarity">
    <text evidence="1">Belongs to the transposase 22 family.</text>
</comment>
<organism evidence="3">
    <name type="scientific">Xenopus tropicalis</name>
    <name type="common">Western clawed frog</name>
    <name type="synonym">Silurana tropicalis</name>
    <dbReference type="NCBI Taxonomy" id="8364"/>
    <lineage>
        <taxon>Eukaryota</taxon>
        <taxon>Metazoa</taxon>
        <taxon>Chordata</taxon>
        <taxon>Craniata</taxon>
        <taxon>Vertebrata</taxon>
        <taxon>Euteleostomi</taxon>
        <taxon>Amphibia</taxon>
        <taxon>Batrachia</taxon>
        <taxon>Anura</taxon>
        <taxon>Pipoidea</taxon>
        <taxon>Pipidae</taxon>
        <taxon>Xenopodinae</taxon>
        <taxon>Xenopus</taxon>
        <taxon>Silurana</taxon>
    </lineage>
</organism>
<sequence length="352" mass="40214">MGKHQKKGEQTPQTGSQPAQSTMSPFLGRKSSSRSETRAPKMADTATRSPSPTGSTASGFSTASAPSDLRTILASLPTKDDLRAMARTLRESQKADMADIKMELHTIGEAQSRLESRLESIEKSHNKMTHRVNDHHKYIYLLRKHMEDLDNRGRRNNLRIRGIPESVTNAELQQTVSSLFNTILGKAPDTPLELNRAHRTLGPPRGEKPRDIVCCVHKYSIKEDILRAMRNTETFKYNDYEVSIYQDLAWLTIQQRRALRPLTTTLRSKHIPYRWGFPFALTARKNDKQFTLKEPDEIDAFCHFLNIPPIDLKDWRDLGYNGEFLDSLDMAQWQCAGRKHRTTPAMTPERAE</sequence>
<feature type="compositionally biased region" description="Low complexity" evidence="2">
    <location>
        <begin position="45"/>
        <end position="65"/>
    </location>
</feature>
<accession>A0A803K8U8</accession>
<dbReference type="AlphaFoldDB" id="A0A803K8U8"/>
<evidence type="ECO:0000313" key="3">
    <source>
        <dbReference type="Ensembl" id="ENSXETP00000116814"/>
    </source>
</evidence>
<dbReference type="PANTHER" id="PTHR11505">
    <property type="entry name" value="L1 TRANSPOSABLE ELEMENT-RELATED"/>
    <property type="match status" value="1"/>
</dbReference>
<feature type="region of interest" description="Disordered" evidence="2">
    <location>
        <begin position="1"/>
        <end position="65"/>
    </location>
</feature>
<dbReference type="InParanoid" id="A0A803K8U8"/>
<dbReference type="Gene3D" id="3.30.70.1820">
    <property type="entry name" value="L1 transposable element, RRM domain"/>
    <property type="match status" value="1"/>
</dbReference>
<feature type="compositionally biased region" description="Polar residues" evidence="2">
    <location>
        <begin position="10"/>
        <end position="24"/>
    </location>
</feature>
<dbReference type="Ensembl" id="ENSXETT00000112926">
    <property type="protein sequence ID" value="ENSXETP00000116814"/>
    <property type="gene ID" value="ENSXETG00000042188"/>
</dbReference>